<name>A0A642C5L6_BACOV</name>
<sequence>MNMEIVSIEKKTFEMMVAAFGALSEKVAALRRKSDTGRMER</sequence>
<dbReference type="AlphaFoldDB" id="A0A642C5L6"/>
<organism evidence="1 2">
    <name type="scientific">Bacteroides ovatus</name>
    <dbReference type="NCBI Taxonomy" id="28116"/>
    <lineage>
        <taxon>Bacteria</taxon>
        <taxon>Pseudomonadati</taxon>
        <taxon>Bacteroidota</taxon>
        <taxon>Bacteroidia</taxon>
        <taxon>Bacteroidales</taxon>
        <taxon>Bacteroidaceae</taxon>
        <taxon>Bacteroides</taxon>
    </lineage>
</organism>
<evidence type="ECO:0000313" key="2">
    <source>
        <dbReference type="Proteomes" id="UP000435985"/>
    </source>
</evidence>
<keyword evidence="1" id="KW-0238">DNA-binding</keyword>
<dbReference type="Proteomes" id="UP000435985">
    <property type="component" value="Unassembled WGS sequence"/>
</dbReference>
<gene>
    <name evidence="1" type="ORF">F3B98_26655</name>
</gene>
<proteinExistence type="predicted"/>
<protein>
    <submittedName>
        <fullName evidence="1">DNA-binding protein</fullName>
    </submittedName>
</protein>
<accession>A0A642C5L6</accession>
<dbReference type="GO" id="GO:0003677">
    <property type="term" value="F:DNA binding"/>
    <property type="evidence" value="ECO:0007669"/>
    <property type="project" value="UniProtKB-KW"/>
</dbReference>
<evidence type="ECO:0000313" key="1">
    <source>
        <dbReference type="EMBL" id="KAA4660476.1"/>
    </source>
</evidence>
<comment type="caution">
    <text evidence="1">The sequence shown here is derived from an EMBL/GenBank/DDBJ whole genome shotgun (WGS) entry which is preliminary data.</text>
</comment>
<reference evidence="1 2" key="1">
    <citation type="journal article" date="2019" name="Nat. Med.">
        <title>A library of human gut bacterial isolates paired with longitudinal multiomics data enables mechanistic microbiome research.</title>
        <authorList>
            <person name="Poyet M."/>
            <person name="Groussin M."/>
            <person name="Gibbons S.M."/>
            <person name="Avila-Pacheco J."/>
            <person name="Jiang X."/>
            <person name="Kearney S.M."/>
            <person name="Perrotta A.R."/>
            <person name="Berdy B."/>
            <person name="Zhao S."/>
            <person name="Lieberman T.D."/>
            <person name="Swanson P.K."/>
            <person name="Smith M."/>
            <person name="Roesemann S."/>
            <person name="Alexander J.E."/>
            <person name="Rich S.A."/>
            <person name="Livny J."/>
            <person name="Vlamakis H."/>
            <person name="Clish C."/>
            <person name="Bullock K."/>
            <person name="Deik A."/>
            <person name="Scott J."/>
            <person name="Pierce K.A."/>
            <person name="Xavier R.J."/>
            <person name="Alm E.J."/>
        </authorList>
    </citation>
    <scope>NUCLEOTIDE SEQUENCE [LARGE SCALE GENOMIC DNA]</scope>
    <source>
        <strain evidence="1 2">BIOML-A14</strain>
    </source>
</reference>
<dbReference type="EMBL" id="VWFO01000081">
    <property type="protein sequence ID" value="KAA4660476.1"/>
    <property type="molecule type" value="Genomic_DNA"/>
</dbReference>
<feature type="non-terminal residue" evidence="1">
    <location>
        <position position="41"/>
    </location>
</feature>